<evidence type="ECO:0000256" key="1">
    <source>
        <dbReference type="ARBA" id="ARBA00007447"/>
    </source>
</evidence>
<evidence type="ECO:0000256" key="2">
    <source>
        <dbReference type="ARBA" id="ARBA00022670"/>
    </source>
</evidence>
<feature type="domain" description="Peptidase A1" evidence="8">
    <location>
        <begin position="157"/>
        <end position="488"/>
    </location>
</feature>
<reference evidence="9" key="3">
    <citation type="submission" date="2018-07" db="EMBL/GenBank/DDBJ databases">
        <title>WGS assembly of Glycine max.</title>
        <authorList>
            <person name="Schmutz J."/>
            <person name="Cannon S."/>
            <person name="Schlueter J."/>
            <person name="Ma J."/>
            <person name="Mitros T."/>
            <person name="Nelson W."/>
            <person name="Hyten D."/>
            <person name="Song Q."/>
            <person name="Thelen J."/>
            <person name="Cheng J."/>
            <person name="Xu D."/>
            <person name="Hellsten U."/>
            <person name="May G."/>
            <person name="Yu Y."/>
            <person name="Sakurai T."/>
            <person name="Umezawa T."/>
            <person name="Bhattacharyya M."/>
            <person name="Sandhu D."/>
            <person name="Valliyodan B."/>
            <person name="Lindquist E."/>
            <person name="Peto M."/>
            <person name="Grant D."/>
            <person name="Shu S."/>
            <person name="Goodstein D."/>
            <person name="Barry K."/>
            <person name="Futrell-Griggs M."/>
            <person name="Abernathy B."/>
            <person name="Du J."/>
            <person name="Tian Z."/>
            <person name="Zhu L."/>
            <person name="Gill N."/>
            <person name="Joshi T."/>
            <person name="Libault M."/>
            <person name="Sethuraman A."/>
            <person name="Zhang X."/>
            <person name="Shinozaki K."/>
            <person name="Nguyen H."/>
            <person name="Wing R."/>
            <person name="Cregan P."/>
            <person name="Specht J."/>
            <person name="Grimwood J."/>
            <person name="Rokhsar D."/>
            <person name="Stacey G."/>
            <person name="Shoemaker R."/>
            <person name="Jackson S."/>
        </authorList>
    </citation>
    <scope>NUCLEOTIDE SEQUENCE</scope>
    <source>
        <tissue evidence="9">Callus</tissue>
    </source>
</reference>
<dbReference type="Gene3D" id="2.40.70.10">
    <property type="entry name" value="Acid Proteases"/>
    <property type="match status" value="2"/>
</dbReference>
<name>A0A0R0IA82_SOYBN</name>
<feature type="signal peptide" evidence="7">
    <location>
        <begin position="1"/>
        <end position="25"/>
    </location>
</feature>
<dbReference type="GO" id="GO:0004190">
    <property type="term" value="F:aspartic-type endopeptidase activity"/>
    <property type="evidence" value="ECO:0007669"/>
    <property type="project" value="InterPro"/>
</dbReference>
<gene>
    <name evidence="10" type="primary">LOC100784849</name>
    <name evidence="9" type="ORF">GLYMA_09G187200</name>
</gene>
<dbReference type="GO" id="GO:0006508">
    <property type="term" value="P:proteolysis"/>
    <property type="evidence" value="ECO:0007669"/>
    <property type="project" value="UniProtKB-KW"/>
</dbReference>
<evidence type="ECO:0000259" key="8">
    <source>
        <dbReference type="PROSITE" id="PS51767"/>
    </source>
</evidence>
<dbReference type="AlphaFoldDB" id="A0A0R0IA82"/>
<reference evidence="9 10" key="1">
    <citation type="journal article" date="2010" name="Nature">
        <title>Genome sequence of the palaeopolyploid soybean.</title>
        <authorList>
            <person name="Schmutz J."/>
            <person name="Cannon S.B."/>
            <person name="Schlueter J."/>
            <person name="Ma J."/>
            <person name="Mitros T."/>
            <person name="Nelson W."/>
            <person name="Hyten D.L."/>
            <person name="Song Q."/>
            <person name="Thelen J.J."/>
            <person name="Cheng J."/>
            <person name="Xu D."/>
            <person name="Hellsten U."/>
            <person name="May G.D."/>
            <person name="Yu Y."/>
            <person name="Sakurai T."/>
            <person name="Umezawa T."/>
            <person name="Bhattacharyya M.K."/>
            <person name="Sandhu D."/>
            <person name="Valliyodan B."/>
            <person name="Lindquist E."/>
            <person name="Peto M."/>
            <person name="Grant D."/>
            <person name="Shu S."/>
            <person name="Goodstein D."/>
            <person name="Barry K."/>
            <person name="Futrell-Griggs M."/>
            <person name="Abernathy B."/>
            <person name="Du J."/>
            <person name="Tian Z."/>
            <person name="Zhu L."/>
            <person name="Gill N."/>
            <person name="Joshi T."/>
            <person name="Libault M."/>
            <person name="Sethuraman A."/>
            <person name="Zhang X.-C."/>
            <person name="Shinozaki K."/>
            <person name="Nguyen H.T."/>
            <person name="Wing R.A."/>
            <person name="Cregan P."/>
            <person name="Specht J."/>
            <person name="Grimwood J."/>
            <person name="Rokhsar D."/>
            <person name="Stacey G."/>
            <person name="Shoemaker R.C."/>
            <person name="Jackson S.A."/>
        </authorList>
    </citation>
    <scope>NUCLEOTIDE SEQUENCE [LARGE SCALE GENOMIC DNA]</scope>
    <source>
        <strain evidence="10">cv. Williams 82</strain>
        <tissue evidence="9">Callus</tissue>
    </source>
</reference>
<keyword evidence="2" id="KW-0645">Protease</keyword>
<dbReference type="EMBL" id="CM000842">
    <property type="protein sequence ID" value="KRH39233.1"/>
    <property type="molecule type" value="Genomic_DNA"/>
</dbReference>
<reference evidence="10" key="2">
    <citation type="submission" date="2018-02" db="UniProtKB">
        <authorList>
            <consortium name="EnsemblPlants"/>
        </authorList>
    </citation>
    <scope>IDENTIFICATION</scope>
    <source>
        <strain evidence="10">Williams 82</strain>
    </source>
</reference>
<keyword evidence="11" id="KW-1185">Reference proteome</keyword>
<dbReference type="OrthoDB" id="2747330at2759"/>
<protein>
    <recommendedName>
        <fullName evidence="8">Peptidase A1 domain-containing protein</fullName>
    </recommendedName>
</protein>
<evidence type="ECO:0000313" key="10">
    <source>
        <dbReference type="EnsemblPlants" id="KRH39233"/>
    </source>
</evidence>
<dbReference type="PANTHER" id="PTHR13683:SF274">
    <property type="entry name" value="PROTEIN ASPARTIC PROTEASE IN GUARD CELL 1"/>
    <property type="match status" value="1"/>
</dbReference>
<dbReference type="Pfam" id="PF14543">
    <property type="entry name" value="TAXi_N"/>
    <property type="match status" value="1"/>
</dbReference>
<feature type="active site" evidence="5">
    <location>
        <position position="372"/>
    </location>
</feature>
<evidence type="ECO:0000256" key="4">
    <source>
        <dbReference type="ARBA" id="ARBA00022801"/>
    </source>
</evidence>
<dbReference type="Pfam" id="PF14541">
    <property type="entry name" value="TAXi_C"/>
    <property type="match status" value="1"/>
</dbReference>
<dbReference type="PROSITE" id="PS51767">
    <property type="entry name" value="PEPTIDASE_A1"/>
    <property type="match status" value="1"/>
</dbReference>
<keyword evidence="4" id="KW-0378">Hydrolase</keyword>
<evidence type="ECO:0000256" key="7">
    <source>
        <dbReference type="SAM" id="SignalP"/>
    </source>
</evidence>
<evidence type="ECO:0000313" key="9">
    <source>
        <dbReference type="EMBL" id="KRH39233.1"/>
    </source>
</evidence>
<dbReference type="RefSeq" id="XP_003534178.1">
    <property type="nucleotide sequence ID" value="XM_003534130.5"/>
</dbReference>
<dbReference type="eggNOG" id="KOG1339">
    <property type="taxonomic scope" value="Eukaryota"/>
</dbReference>
<dbReference type="MEROPS" id="A01.A09"/>
<dbReference type="PROSITE" id="PS00141">
    <property type="entry name" value="ASP_PROTEASE"/>
    <property type="match status" value="2"/>
</dbReference>
<comment type="similarity">
    <text evidence="1">Belongs to the peptidase A1 family.</text>
</comment>
<evidence type="ECO:0000313" key="11">
    <source>
        <dbReference type="Proteomes" id="UP000008827"/>
    </source>
</evidence>
<dbReference type="InterPro" id="IPR032799">
    <property type="entry name" value="TAXi_C"/>
</dbReference>
<dbReference type="STRING" id="3847.A0A0R0IA82"/>
<dbReference type="Gramene" id="KRH39233">
    <property type="protein sequence ID" value="KRH39233"/>
    <property type="gene ID" value="GLYMA_09G187200"/>
</dbReference>
<dbReference type="InterPro" id="IPR033121">
    <property type="entry name" value="PEPTIDASE_A1"/>
</dbReference>
<dbReference type="EnsemblPlants" id="KRH39233">
    <property type="protein sequence ID" value="KRH39233"/>
    <property type="gene ID" value="GLYMA_09G187200"/>
</dbReference>
<feature type="chain" id="PRO_5014521748" description="Peptidase A1 domain-containing protein" evidence="7">
    <location>
        <begin position="26"/>
        <end position="492"/>
    </location>
</feature>
<dbReference type="FunFam" id="2.40.70.10:FF:000010">
    <property type="entry name" value="Aspartyl protease family protein 2"/>
    <property type="match status" value="1"/>
</dbReference>
<sequence>MAETLNLPLLLSVCIIFTTLSLTTSRTITTPSHTNVLDVSSSLHQAHQILSFNPQLLEEQSSETETPTSPSSSSSSFSLQLHPRETLLNEQHPNYKTLVLSRLARDTARVNSLNTKLQLALSSLNRSDLYPTETELLRPEDLSTPVSSGTAQGSGEYFSRVGVGQPSKPFYMVLDTGSDVNWLQCKPCSDCYQQSDPIFDPTASSSYNPLTCDAQQCQDLEMSACRNGKCLYQVSYGDGSFTVGEYVTETVSFGAGSVNRVAIGCGHDNEGLFVGSAGLLGLGGGPLSLTSQIKATSFSYCLVDRDSGKSSTLEFNSPRPGDSVVAPLLKNQKVNTFYYVELTGVSVGGEIVTVPPETFAVDQSGAGGVIVDSGTAITRLRTQAYNSVRDAFKRKTSNLRPAEGVALFDTCYDLSSLQSVRVPTVSFHFSGDRAWALPAKNYLIPVDGAGTYCFAFAPTTSSMSIIGNVQQQGTRVSFDLANSLVGFSPNKC</sequence>
<keyword evidence="3 7" id="KW-0732">Signal</keyword>
<evidence type="ECO:0000256" key="6">
    <source>
        <dbReference type="SAM" id="MobiDB-lite"/>
    </source>
</evidence>
<dbReference type="InterPro" id="IPR001461">
    <property type="entry name" value="Aspartic_peptidase_A1"/>
</dbReference>
<dbReference type="KEGG" id="gmx:100784849"/>
<dbReference type="SMR" id="A0A0R0IA82"/>
<dbReference type="Proteomes" id="UP000008827">
    <property type="component" value="Chromosome 9"/>
</dbReference>
<dbReference type="PaxDb" id="3847-GLYMA09G31930.1"/>
<accession>A0A0R0IA82</accession>
<dbReference type="OMA" id="LTCDAQQ"/>
<dbReference type="FunFam" id="2.40.70.10:FF:000031">
    <property type="entry name" value="Aspartyl protease AED1"/>
    <property type="match status" value="1"/>
</dbReference>
<organism evidence="9">
    <name type="scientific">Glycine max</name>
    <name type="common">Soybean</name>
    <name type="synonym">Glycine hispida</name>
    <dbReference type="NCBI Taxonomy" id="3847"/>
    <lineage>
        <taxon>Eukaryota</taxon>
        <taxon>Viridiplantae</taxon>
        <taxon>Streptophyta</taxon>
        <taxon>Embryophyta</taxon>
        <taxon>Tracheophyta</taxon>
        <taxon>Spermatophyta</taxon>
        <taxon>Magnoliopsida</taxon>
        <taxon>eudicotyledons</taxon>
        <taxon>Gunneridae</taxon>
        <taxon>Pentapetalae</taxon>
        <taxon>rosids</taxon>
        <taxon>fabids</taxon>
        <taxon>Fabales</taxon>
        <taxon>Fabaceae</taxon>
        <taxon>Papilionoideae</taxon>
        <taxon>50 kb inversion clade</taxon>
        <taxon>NPAAA clade</taxon>
        <taxon>indigoferoid/millettioid clade</taxon>
        <taxon>Phaseoleae</taxon>
        <taxon>Glycine</taxon>
        <taxon>Glycine subgen. Soja</taxon>
    </lineage>
</organism>
<dbReference type="InterPro" id="IPR032861">
    <property type="entry name" value="TAXi_N"/>
</dbReference>
<dbReference type="PANTHER" id="PTHR13683">
    <property type="entry name" value="ASPARTYL PROTEASES"/>
    <property type="match status" value="1"/>
</dbReference>
<evidence type="ECO:0000256" key="5">
    <source>
        <dbReference type="PIRSR" id="PIRSR601461-1"/>
    </source>
</evidence>
<dbReference type="InterPro" id="IPR021109">
    <property type="entry name" value="Peptidase_aspartic_dom_sf"/>
</dbReference>
<feature type="region of interest" description="Disordered" evidence="6">
    <location>
        <begin position="58"/>
        <end position="80"/>
    </location>
</feature>
<evidence type="ECO:0000256" key="3">
    <source>
        <dbReference type="ARBA" id="ARBA00022729"/>
    </source>
</evidence>
<feature type="active site" evidence="5">
    <location>
        <position position="175"/>
    </location>
</feature>
<dbReference type="SUPFAM" id="SSF50630">
    <property type="entry name" value="Acid proteases"/>
    <property type="match status" value="1"/>
</dbReference>
<dbReference type="GeneID" id="100784849"/>
<proteinExistence type="inferred from homology"/>
<dbReference type="InterPro" id="IPR001969">
    <property type="entry name" value="Aspartic_peptidase_AS"/>
</dbReference>